<dbReference type="InterPro" id="IPR002178">
    <property type="entry name" value="PTS_EIIA_type-2_dom"/>
</dbReference>
<dbReference type="InterPro" id="IPR016152">
    <property type="entry name" value="PTrfase/Anion_transptr"/>
</dbReference>
<dbReference type="RefSeq" id="WP_235251971.1">
    <property type="nucleotide sequence ID" value="NZ_JBBMFN010000026.1"/>
</dbReference>
<dbReference type="Pfam" id="PF00874">
    <property type="entry name" value="PRD"/>
    <property type="match status" value="2"/>
</dbReference>
<dbReference type="InterPro" id="IPR013011">
    <property type="entry name" value="PTS_EIIB_2"/>
</dbReference>
<evidence type="ECO:0000313" key="10">
    <source>
        <dbReference type="EMBL" id="MEQ2466386.1"/>
    </source>
</evidence>
<dbReference type="PROSITE" id="PS50206">
    <property type="entry name" value="RHODANESE_3"/>
    <property type="match status" value="1"/>
</dbReference>
<keyword evidence="4" id="KW-0010">Activator</keyword>
<comment type="caution">
    <text evidence="10">The sequence shown here is derived from an EMBL/GenBank/DDBJ whole genome shotgun (WGS) entry which is preliminary data.</text>
</comment>
<dbReference type="Pfam" id="PF05043">
    <property type="entry name" value="Mga"/>
    <property type="match status" value="1"/>
</dbReference>
<dbReference type="PROSITE" id="PS51372">
    <property type="entry name" value="PRD_2"/>
    <property type="match status" value="2"/>
</dbReference>
<feature type="domain" description="Rhodanese" evidence="6">
    <location>
        <begin position="407"/>
        <end position="453"/>
    </location>
</feature>
<keyword evidence="5" id="KW-0804">Transcription</keyword>
<dbReference type="Gene3D" id="3.40.930.10">
    <property type="entry name" value="Mannitol-specific EII, Chain A"/>
    <property type="match status" value="1"/>
</dbReference>
<reference evidence="10 11" key="1">
    <citation type="submission" date="2024-03" db="EMBL/GenBank/DDBJ databases">
        <title>Human intestinal bacterial collection.</title>
        <authorList>
            <person name="Pauvert C."/>
            <person name="Hitch T.C.A."/>
            <person name="Clavel T."/>
        </authorList>
    </citation>
    <scope>NUCLEOTIDE SEQUENCE [LARGE SCALE GENOMIC DNA]</scope>
    <source>
        <strain evidence="10 11">CLA-SR-H024</strain>
    </source>
</reference>
<dbReference type="EMBL" id="JBBMFN010000026">
    <property type="protein sequence ID" value="MEQ2466386.1"/>
    <property type="molecule type" value="Genomic_DNA"/>
</dbReference>
<dbReference type="SUPFAM" id="SSF46785">
    <property type="entry name" value="Winged helix' DNA-binding domain"/>
    <property type="match status" value="1"/>
</dbReference>
<dbReference type="Gene3D" id="3.40.50.2300">
    <property type="match status" value="1"/>
</dbReference>
<feature type="domain" description="PRD" evidence="9">
    <location>
        <begin position="295"/>
        <end position="402"/>
    </location>
</feature>
<dbReference type="SUPFAM" id="SSF52794">
    <property type="entry name" value="PTS system IIB component-like"/>
    <property type="match status" value="1"/>
</dbReference>
<dbReference type="SUPFAM" id="SSF55804">
    <property type="entry name" value="Phoshotransferase/anion transport protein"/>
    <property type="match status" value="1"/>
</dbReference>
<dbReference type="Pfam" id="PF00359">
    <property type="entry name" value="PTS_EIIA_2"/>
    <property type="match status" value="1"/>
</dbReference>
<dbReference type="PANTHER" id="PTHR30185:SF13">
    <property type="entry name" value="LICABCH OPERON REGULATOR-RELATED"/>
    <property type="match status" value="1"/>
</dbReference>
<evidence type="ECO:0000256" key="1">
    <source>
        <dbReference type="ARBA" id="ARBA00022679"/>
    </source>
</evidence>
<keyword evidence="1" id="KW-0808">Transferase</keyword>
<evidence type="ECO:0000256" key="5">
    <source>
        <dbReference type="ARBA" id="ARBA00023163"/>
    </source>
</evidence>
<evidence type="ECO:0000256" key="2">
    <source>
        <dbReference type="ARBA" id="ARBA00022737"/>
    </source>
</evidence>
<evidence type="ECO:0000259" key="8">
    <source>
        <dbReference type="PROSITE" id="PS51099"/>
    </source>
</evidence>
<gene>
    <name evidence="10" type="ORF">WMO63_11980</name>
</gene>
<dbReference type="InterPro" id="IPR001763">
    <property type="entry name" value="Rhodanese-like_dom"/>
</dbReference>
<evidence type="ECO:0000259" key="9">
    <source>
        <dbReference type="PROSITE" id="PS51372"/>
    </source>
</evidence>
<evidence type="ECO:0000259" key="6">
    <source>
        <dbReference type="PROSITE" id="PS50206"/>
    </source>
</evidence>
<dbReference type="Gene3D" id="1.10.10.10">
    <property type="entry name" value="Winged helix-like DNA-binding domain superfamily/Winged helix DNA-binding domain"/>
    <property type="match status" value="2"/>
</dbReference>
<dbReference type="InterPro" id="IPR013196">
    <property type="entry name" value="HTH_11"/>
</dbReference>
<keyword evidence="11" id="KW-1185">Reference proteome</keyword>
<evidence type="ECO:0000256" key="3">
    <source>
        <dbReference type="ARBA" id="ARBA00023015"/>
    </source>
</evidence>
<dbReference type="InterPro" id="IPR036388">
    <property type="entry name" value="WH-like_DNA-bd_sf"/>
</dbReference>
<dbReference type="CDD" id="cd00211">
    <property type="entry name" value="PTS_IIA_fru"/>
    <property type="match status" value="1"/>
</dbReference>
<dbReference type="PROSITE" id="PS51099">
    <property type="entry name" value="PTS_EIIB_TYPE_2"/>
    <property type="match status" value="1"/>
</dbReference>
<proteinExistence type="predicted"/>
<dbReference type="InterPro" id="IPR036390">
    <property type="entry name" value="WH_DNA-bd_sf"/>
</dbReference>
<dbReference type="InterPro" id="IPR036634">
    <property type="entry name" value="PRD_sf"/>
</dbReference>
<dbReference type="Proteomes" id="UP001465426">
    <property type="component" value="Unassembled WGS sequence"/>
</dbReference>
<dbReference type="InterPro" id="IPR036095">
    <property type="entry name" value="PTS_EIIB-like_sf"/>
</dbReference>
<dbReference type="PANTHER" id="PTHR30185">
    <property type="entry name" value="CRYPTIC BETA-GLUCOSIDE BGL OPERON ANTITERMINATOR"/>
    <property type="match status" value="1"/>
</dbReference>
<evidence type="ECO:0000256" key="4">
    <source>
        <dbReference type="ARBA" id="ARBA00023159"/>
    </source>
</evidence>
<evidence type="ECO:0000259" key="7">
    <source>
        <dbReference type="PROSITE" id="PS51094"/>
    </source>
</evidence>
<accession>A0ABV1F0X7</accession>
<dbReference type="InterPro" id="IPR050661">
    <property type="entry name" value="BglG_antiterminators"/>
</dbReference>
<name>A0ABV1F0X7_9BACI</name>
<dbReference type="SUPFAM" id="SSF63520">
    <property type="entry name" value="PTS-regulatory domain, PRD"/>
    <property type="match status" value="2"/>
</dbReference>
<organism evidence="10 11">
    <name type="scientific">Niallia hominis</name>
    <dbReference type="NCBI Taxonomy" id="3133173"/>
    <lineage>
        <taxon>Bacteria</taxon>
        <taxon>Bacillati</taxon>
        <taxon>Bacillota</taxon>
        <taxon>Bacilli</taxon>
        <taxon>Bacillales</taxon>
        <taxon>Bacillaceae</taxon>
        <taxon>Niallia</taxon>
    </lineage>
</organism>
<keyword evidence="3" id="KW-0805">Transcription regulation</keyword>
<feature type="domain" description="PRD" evidence="9">
    <location>
        <begin position="186"/>
        <end position="290"/>
    </location>
</feature>
<dbReference type="CDD" id="cd05568">
    <property type="entry name" value="PTS_IIB_bgl_like"/>
    <property type="match status" value="1"/>
</dbReference>
<protein>
    <submittedName>
        <fullName evidence="10">BglG family transcription antiterminator</fullName>
    </submittedName>
</protein>
<sequence>MLSNRQIEILSLLKETDVPITAEWIAKELNVSDRTVRSDIKFIQPECHRLGISIESFRGKGYQIHIFDQELFSKEFSQLIREMNKEAGQNFSEQKDRVVFILKRLLLEKESIKLEGFEEELYVSKSTMQNDLKVVKGILQKYNLKLVNRPHYGTQVEGDEYMKRRCLSNYIFNRKEVLVDFERLPLIDHVLYKKIKETIIQKVNEYKIEISDIALENLAIHIVIACKRIEEGFIIEHVSEDLLDDHPFEKIVAIEIIKEIEKYTALHFERSEIDYIIVHLLGTKLLHKESLTEFSEFDEVGHIVQCMLQRLKNEWNWDFEKDNEFIQALTLHIRPAMNRLRYKMNIRNPLLNEIKVRYPSAFEGAVVACKCMEEYLSIEPGEDEIAYIALHIGVALERLKSNSKQIKRVIVVCASGVGSAKLLYYRLKHLFPNELEIVASINYYKLAEYNLSSIDLIISTIPIKEELGVPVQVVNTFLEEADIQHIKGYLSPAHKKGCSIYLDSKRIFLQQDMKDKESVISFLCDELTKQGYVTEGYEQLVLEREEMAPTSFGNLVAIPHPVTPVTEKTFWTICTLKQPIPWNENQMVQFICLLNIESAPKGDLDSMYEKLIEVVENKSIVQKIVKSQSVDEVIKLFQES</sequence>
<dbReference type="Gene3D" id="1.10.1790.10">
    <property type="entry name" value="PRD domain"/>
    <property type="match status" value="2"/>
</dbReference>
<dbReference type="InterPro" id="IPR011608">
    <property type="entry name" value="PRD"/>
</dbReference>
<dbReference type="Pfam" id="PF08279">
    <property type="entry name" value="HTH_11"/>
    <property type="match status" value="1"/>
</dbReference>
<feature type="domain" description="PTS EIIA type-2" evidence="7">
    <location>
        <begin position="500"/>
        <end position="640"/>
    </location>
</feature>
<dbReference type="InterPro" id="IPR007737">
    <property type="entry name" value="Mga_HTH"/>
</dbReference>
<evidence type="ECO:0000313" key="11">
    <source>
        <dbReference type="Proteomes" id="UP001465426"/>
    </source>
</evidence>
<keyword evidence="2" id="KW-0677">Repeat</keyword>
<feature type="domain" description="PTS EIIB type-2" evidence="8">
    <location>
        <begin position="407"/>
        <end position="498"/>
    </location>
</feature>
<dbReference type="PROSITE" id="PS51094">
    <property type="entry name" value="PTS_EIIA_TYPE_2"/>
    <property type="match status" value="1"/>
</dbReference>